<dbReference type="PANTHER" id="PTHR22803">
    <property type="entry name" value="MANNOSE, PHOSPHOLIPASE, LECTIN RECEPTOR RELATED"/>
    <property type="match status" value="1"/>
</dbReference>
<dbReference type="InterPro" id="IPR016186">
    <property type="entry name" value="C-type_lectin-like/link_sf"/>
</dbReference>
<reference evidence="1 2" key="1">
    <citation type="submission" date="2017-06" db="EMBL/GenBank/DDBJ databases">
        <title>Aedes aegypti genome working group (AGWG) sequencing and assembly.</title>
        <authorList>
            <consortium name="Aedes aegypti Genome Working Group (AGWG)"/>
            <person name="Matthews B.J."/>
        </authorList>
    </citation>
    <scope>NUCLEOTIDE SEQUENCE [LARGE SCALE GENOMIC DNA]</scope>
    <source>
        <strain evidence="1 2">LVP_AGWG</strain>
    </source>
</reference>
<dbReference type="InterPro" id="IPR001304">
    <property type="entry name" value="C-type_lectin-like"/>
</dbReference>
<dbReference type="EnsemblMetazoa" id="AAEL011453-RA">
    <property type="protein sequence ID" value="AAEL011453-PA"/>
    <property type="gene ID" value="AAEL011453"/>
</dbReference>
<dbReference type="InterPro" id="IPR050111">
    <property type="entry name" value="C-type_lectin/snaclec_domain"/>
</dbReference>
<evidence type="ECO:0000313" key="2">
    <source>
        <dbReference type="Proteomes" id="UP000008820"/>
    </source>
</evidence>
<accession>A0A1S4FT94</accession>
<dbReference type="Pfam" id="PF00059">
    <property type="entry name" value="Lectin_C"/>
    <property type="match status" value="1"/>
</dbReference>
<dbReference type="InterPro" id="IPR016187">
    <property type="entry name" value="CTDL_fold"/>
</dbReference>
<dbReference type="Gene3D" id="3.10.100.10">
    <property type="entry name" value="Mannose-Binding Protein A, subunit A"/>
    <property type="match status" value="1"/>
</dbReference>
<dbReference type="FunCoup" id="A0A1S4FT94">
    <property type="interactions" value="23"/>
</dbReference>
<gene>
    <name evidence="1" type="primary">5574859</name>
</gene>
<evidence type="ECO:0000313" key="1">
    <source>
        <dbReference type="EnsemblMetazoa" id="AAEL011453-PA"/>
    </source>
</evidence>
<dbReference type="SUPFAM" id="SSF56436">
    <property type="entry name" value="C-type lectin-like"/>
    <property type="match status" value="1"/>
</dbReference>
<dbReference type="Proteomes" id="UP000008820">
    <property type="component" value="Chromosome 2"/>
</dbReference>
<dbReference type="AlphaFoldDB" id="A0A1S4FT94"/>
<organism evidence="1 2">
    <name type="scientific">Aedes aegypti</name>
    <name type="common">Yellowfever mosquito</name>
    <name type="synonym">Culex aegypti</name>
    <dbReference type="NCBI Taxonomy" id="7159"/>
    <lineage>
        <taxon>Eukaryota</taxon>
        <taxon>Metazoa</taxon>
        <taxon>Ecdysozoa</taxon>
        <taxon>Arthropoda</taxon>
        <taxon>Hexapoda</taxon>
        <taxon>Insecta</taxon>
        <taxon>Pterygota</taxon>
        <taxon>Neoptera</taxon>
        <taxon>Endopterygota</taxon>
        <taxon>Diptera</taxon>
        <taxon>Nematocera</taxon>
        <taxon>Culicoidea</taxon>
        <taxon>Culicidae</taxon>
        <taxon>Culicinae</taxon>
        <taxon>Aedini</taxon>
        <taxon>Aedes</taxon>
        <taxon>Stegomyia</taxon>
    </lineage>
</organism>
<dbReference type="OrthoDB" id="7755331at2759"/>
<protein>
    <submittedName>
        <fullName evidence="1">Uncharacterized protein</fullName>
    </submittedName>
</protein>
<name>A0A1S4FT94_AEDAE</name>
<keyword evidence="2" id="KW-1185">Reference proteome</keyword>
<dbReference type="VEuPathDB" id="VectorBase:AAEL011453"/>
<dbReference type="InParanoid" id="A0A1S4FT94"/>
<dbReference type="PROSITE" id="PS50041">
    <property type="entry name" value="C_TYPE_LECTIN_2"/>
    <property type="match status" value="1"/>
</dbReference>
<proteinExistence type="predicted"/>
<reference evidence="1" key="2">
    <citation type="submission" date="2020-05" db="UniProtKB">
        <authorList>
            <consortium name="EnsemblMetazoa"/>
        </authorList>
    </citation>
    <scope>IDENTIFICATION</scope>
    <source>
        <strain evidence="1">LVP_AGWG</strain>
    </source>
</reference>
<sequence>MHKALLILLFVSVVSAISEYFIPTLKANWFKAREFCNSVDMSLVSIPNKEEHDKLVEIVRNSDKYSDKRRFWIGGSDLPENGTFSWVSTGRMFTFNRWATGRPNHTDENHNCVEMIYWPSLNWDWNWQNSDCNSEKFYFICKRNNMDCISEFR</sequence>
<dbReference type="SMART" id="SM00034">
    <property type="entry name" value="CLECT"/>
    <property type="match status" value="1"/>
</dbReference>
<dbReference type="CDD" id="cd00037">
    <property type="entry name" value="CLECT"/>
    <property type="match status" value="1"/>
</dbReference>